<proteinExistence type="predicted"/>
<evidence type="ECO:0000313" key="4">
    <source>
        <dbReference type="EMBL" id="CCO48661.1"/>
    </source>
</evidence>
<evidence type="ECO:0000256" key="2">
    <source>
        <dbReference type="ARBA" id="ARBA00023002"/>
    </source>
</evidence>
<feature type="domain" description="TauD/TfdA-like" evidence="3">
    <location>
        <begin position="5"/>
        <end position="261"/>
    </location>
</feature>
<dbReference type="Pfam" id="PF02668">
    <property type="entry name" value="TauD"/>
    <property type="match status" value="1"/>
</dbReference>
<dbReference type="InterPro" id="IPR050411">
    <property type="entry name" value="AlphaKG_dependent_hydroxylases"/>
</dbReference>
<evidence type="ECO:0000313" key="5">
    <source>
        <dbReference type="Proteomes" id="UP000018211"/>
    </source>
</evidence>
<dbReference type="SUPFAM" id="SSF51197">
    <property type="entry name" value="Clavaminate synthase-like"/>
    <property type="match status" value="1"/>
</dbReference>
<sequence>MNYKITPLEPFGVIVEPISKNTSVKDLNIEKMRDLFKQRQLVLLRGFETFEESDDFADYCEGWGEISIWPFGKVLDLIQKDDPGDHIFDSSYMPLHWDGMYRPQVPEYQIFQCVQAPKPGQGGRTTFTNTIMALENAPEEHVEFWKKVIGNYERKMEFYNSRTVSPIITKHPLQDHLVIRYNEPHFEERGDLLNPPDTQFTGITQEEVEYFHQTLRETLYDPQNFYAHEWQTGDIVITDNFNLLHGREAFISQSPRHIRRVQVLSNPPFDNPSLESYQ</sequence>
<comment type="cofactor">
    <cofactor evidence="1">
        <name>Fe(2+)</name>
        <dbReference type="ChEBI" id="CHEBI:29033"/>
    </cofactor>
</comment>
<dbReference type="GeneID" id="97542816"/>
<dbReference type="PANTHER" id="PTHR10696:SF53">
    <property type="entry name" value="TYROSINE ISONITRILE DESATURASE"/>
    <property type="match status" value="1"/>
</dbReference>
<dbReference type="PANTHER" id="PTHR10696">
    <property type="entry name" value="GAMMA-BUTYROBETAINE HYDROXYLASE-RELATED"/>
    <property type="match status" value="1"/>
</dbReference>
<name>A0AAV2VVB6_9VIBR</name>
<dbReference type="InterPro" id="IPR003819">
    <property type="entry name" value="TauD/TfdA-like"/>
</dbReference>
<evidence type="ECO:0000256" key="1">
    <source>
        <dbReference type="ARBA" id="ARBA00001954"/>
    </source>
</evidence>
<keyword evidence="2" id="KW-0560">Oxidoreductase</keyword>
<dbReference type="Proteomes" id="UP000018211">
    <property type="component" value="Unassembled WGS sequence"/>
</dbReference>
<evidence type="ECO:0000259" key="3">
    <source>
        <dbReference type="Pfam" id="PF02668"/>
    </source>
</evidence>
<dbReference type="EMBL" id="CAOF01000152">
    <property type="protein sequence ID" value="CCO48661.1"/>
    <property type="molecule type" value="Genomic_DNA"/>
</dbReference>
<accession>A0AAV2VVB6</accession>
<dbReference type="InterPro" id="IPR042098">
    <property type="entry name" value="TauD-like_sf"/>
</dbReference>
<dbReference type="GO" id="GO:0016706">
    <property type="term" value="F:2-oxoglutarate-dependent dioxygenase activity"/>
    <property type="evidence" value="ECO:0007669"/>
    <property type="project" value="UniProtKB-ARBA"/>
</dbReference>
<organism evidence="4 5">
    <name type="scientific">Vibrio nigripulchritudo SOn1</name>
    <dbReference type="NCBI Taxonomy" id="1238450"/>
    <lineage>
        <taxon>Bacteria</taxon>
        <taxon>Pseudomonadati</taxon>
        <taxon>Pseudomonadota</taxon>
        <taxon>Gammaproteobacteria</taxon>
        <taxon>Vibrionales</taxon>
        <taxon>Vibrionaceae</taxon>
        <taxon>Vibrio</taxon>
    </lineage>
</organism>
<reference evidence="4 5" key="1">
    <citation type="journal article" date="2013" name="ISME J.">
        <title>Comparative genomics of pathogenic lineages of Vibrio nigripulchritudo identifies virulence-associated traits.</title>
        <authorList>
            <person name="Goudenege D."/>
            <person name="Labreuche Y."/>
            <person name="Krin E."/>
            <person name="Ansquer D."/>
            <person name="Mangenot S."/>
            <person name="Calteau A."/>
            <person name="Medigue C."/>
            <person name="Mazel D."/>
            <person name="Polz M.F."/>
            <person name="Le Roux F."/>
        </authorList>
    </citation>
    <scope>NUCLEOTIDE SEQUENCE [LARGE SCALE GENOMIC DNA]</scope>
    <source>
        <strain evidence="4 5">SOn1</strain>
    </source>
</reference>
<comment type="caution">
    <text evidence="4">The sequence shown here is derived from an EMBL/GenBank/DDBJ whole genome shotgun (WGS) entry which is preliminary data.</text>
</comment>
<dbReference type="RefSeq" id="WP_022613084.1">
    <property type="nucleotide sequence ID" value="NZ_LK391965.1"/>
</dbReference>
<dbReference type="AlphaFoldDB" id="A0AAV2VVB6"/>
<dbReference type="Gene3D" id="3.60.130.10">
    <property type="entry name" value="Clavaminate synthase-like"/>
    <property type="match status" value="1"/>
</dbReference>
<protein>
    <submittedName>
        <fullName evidence="4">PvcB protein</fullName>
    </submittedName>
</protein>
<gene>
    <name evidence="4" type="primary">pvcB</name>
    <name evidence="4" type="ORF">VIBNISOn1_590002</name>
</gene>